<reference evidence="1 2" key="1">
    <citation type="journal article" date="2024" name="Chem. Sci.">
        <title>Discovery of megapolipeptins by genome mining of a Burkholderiales bacteria collection.</title>
        <authorList>
            <person name="Paulo B.S."/>
            <person name="Recchia M.J.J."/>
            <person name="Lee S."/>
            <person name="Fergusson C.H."/>
            <person name="Romanowski S.B."/>
            <person name="Hernandez A."/>
            <person name="Krull N."/>
            <person name="Liu D.Y."/>
            <person name="Cavanagh H."/>
            <person name="Bos A."/>
            <person name="Gray C.A."/>
            <person name="Murphy B.T."/>
            <person name="Linington R.G."/>
            <person name="Eustaquio A.S."/>
        </authorList>
    </citation>
    <scope>NUCLEOTIDE SEQUENCE [LARGE SCALE GENOMIC DNA]</scope>
    <source>
        <strain evidence="1 2">RL18-126-BIB-B</strain>
    </source>
</reference>
<comment type="caution">
    <text evidence="1">The sequence shown here is derived from an EMBL/GenBank/DDBJ whole genome shotgun (WGS) entry which is preliminary data.</text>
</comment>
<organism evidence="1 2">
    <name type="scientific">Paraburkholderia rhynchosiae</name>
    <dbReference type="NCBI Taxonomy" id="487049"/>
    <lineage>
        <taxon>Bacteria</taxon>
        <taxon>Pseudomonadati</taxon>
        <taxon>Pseudomonadota</taxon>
        <taxon>Betaproteobacteria</taxon>
        <taxon>Burkholderiales</taxon>
        <taxon>Burkholderiaceae</taxon>
        <taxon>Paraburkholderia</taxon>
    </lineage>
</organism>
<keyword evidence="2" id="KW-1185">Reference proteome</keyword>
<dbReference type="EMBL" id="JAQQDW010000035">
    <property type="protein sequence ID" value="MFM0105465.1"/>
    <property type="molecule type" value="Genomic_DNA"/>
</dbReference>
<gene>
    <name evidence="1" type="ORF">PQR01_18725</name>
</gene>
<evidence type="ECO:0000313" key="1">
    <source>
        <dbReference type="EMBL" id="MFM0105465.1"/>
    </source>
</evidence>
<keyword evidence="1" id="KW-0378">Hydrolase</keyword>
<dbReference type="Proteomes" id="UP001629235">
    <property type="component" value="Unassembled WGS sequence"/>
</dbReference>
<evidence type="ECO:0000313" key="2">
    <source>
        <dbReference type="Proteomes" id="UP001629235"/>
    </source>
</evidence>
<protein>
    <submittedName>
        <fullName evidence="1">Uma2 family endonuclease</fullName>
    </submittedName>
</protein>
<keyword evidence="1" id="KW-0540">Nuclease</keyword>
<keyword evidence="1" id="KW-0255">Endonuclease</keyword>
<accession>A0ACC7NFF6</accession>
<proteinExistence type="predicted"/>
<sequence>MLEADSSMLNGGVMHTEDRLPTSELLARWRALQNGDIAIETDWYELNERGDIVVTPPPTNRHQAIAGDIASQLSRQLGLLAVPAVPVLTSGGILVPDVGWMPMERWETALRSDPLPFAPAICVEVLSPCNHHLEMSRKIRAYLDCGSSEVIIIGMQGEIRFWGRDGESSASSFPLSLKVHPSLLSAR</sequence>
<name>A0ACC7NFF6_9BURK</name>